<evidence type="ECO:0008006" key="4">
    <source>
        <dbReference type="Google" id="ProtNLM"/>
    </source>
</evidence>
<evidence type="ECO:0000313" key="2">
    <source>
        <dbReference type="EMBL" id="SDD80548.1"/>
    </source>
</evidence>
<dbReference type="EMBL" id="FMZZ01000018">
    <property type="protein sequence ID" value="SDD80548.1"/>
    <property type="molecule type" value="Genomic_DNA"/>
</dbReference>
<dbReference type="GO" id="GO:0000155">
    <property type="term" value="F:phosphorelay sensor kinase activity"/>
    <property type="evidence" value="ECO:0007669"/>
    <property type="project" value="TreeGrafter"/>
</dbReference>
<accession>A0A1G6XQV1</accession>
<dbReference type="AlphaFoldDB" id="A0A1G6XQV1"/>
<reference evidence="3" key="1">
    <citation type="submission" date="2016-10" db="EMBL/GenBank/DDBJ databases">
        <authorList>
            <person name="Varghese N."/>
            <person name="Submissions S."/>
        </authorList>
    </citation>
    <scope>NUCLEOTIDE SEQUENCE [LARGE SCALE GENOMIC DNA]</scope>
    <source>
        <strain evidence="3">IBRC-M 10403</strain>
    </source>
</reference>
<dbReference type="Proteomes" id="UP000199501">
    <property type="component" value="Unassembled WGS sequence"/>
</dbReference>
<keyword evidence="3" id="KW-1185">Reference proteome</keyword>
<sequence>MAAAGATIDREATRLDRLVAHLLDLARLGADDFRLDVLAVDLTALVAEAATVWSARCAAAGVRFSVESPSEPVVAHADPRRLRQVLDGLAENASRVTPAGRPIVLALSRSP</sequence>
<dbReference type="Gene3D" id="3.30.565.10">
    <property type="entry name" value="Histidine kinase-like ATPase, C-terminal domain"/>
    <property type="match status" value="1"/>
</dbReference>
<organism evidence="2 3">
    <name type="scientific">Actinokineospora iranica</name>
    <dbReference type="NCBI Taxonomy" id="1271860"/>
    <lineage>
        <taxon>Bacteria</taxon>
        <taxon>Bacillati</taxon>
        <taxon>Actinomycetota</taxon>
        <taxon>Actinomycetes</taxon>
        <taxon>Pseudonocardiales</taxon>
        <taxon>Pseudonocardiaceae</taxon>
        <taxon>Actinokineospora</taxon>
    </lineage>
</organism>
<dbReference type="PANTHER" id="PTHR43547">
    <property type="entry name" value="TWO-COMPONENT HISTIDINE KINASE"/>
    <property type="match status" value="1"/>
</dbReference>
<proteinExistence type="predicted"/>
<evidence type="ECO:0000256" key="1">
    <source>
        <dbReference type="ARBA" id="ARBA00022553"/>
    </source>
</evidence>
<keyword evidence="1" id="KW-0597">Phosphoprotein</keyword>
<evidence type="ECO:0000313" key="3">
    <source>
        <dbReference type="Proteomes" id="UP000199501"/>
    </source>
</evidence>
<gene>
    <name evidence="2" type="ORF">SAMN05216174_11880</name>
</gene>
<dbReference type="SUPFAM" id="SSF55874">
    <property type="entry name" value="ATPase domain of HSP90 chaperone/DNA topoisomerase II/histidine kinase"/>
    <property type="match status" value="1"/>
</dbReference>
<dbReference type="InterPro" id="IPR036890">
    <property type="entry name" value="HATPase_C_sf"/>
</dbReference>
<dbReference type="PANTHER" id="PTHR43547:SF2">
    <property type="entry name" value="HYBRID SIGNAL TRANSDUCTION HISTIDINE KINASE C"/>
    <property type="match status" value="1"/>
</dbReference>
<name>A0A1G6XQV1_9PSEU</name>
<protein>
    <recommendedName>
        <fullName evidence="4">Histidine kinase-, DNA gyrase B-, and HSP90-like ATPase</fullName>
    </recommendedName>
</protein>
<dbReference type="STRING" id="1271860.SAMN05216174_11880"/>